<accession>A0A6A6U8E2</accession>
<dbReference type="InterPro" id="IPR004843">
    <property type="entry name" value="Calcineurin-like_PHP"/>
</dbReference>
<dbReference type="GO" id="GO:0000324">
    <property type="term" value="C:fungal-type vacuole"/>
    <property type="evidence" value="ECO:0007669"/>
    <property type="project" value="TreeGrafter"/>
</dbReference>
<feature type="compositionally biased region" description="Basic and acidic residues" evidence="3">
    <location>
        <begin position="44"/>
        <end position="59"/>
    </location>
</feature>
<organism evidence="6 7">
    <name type="scientific">Microthyrium microscopicum</name>
    <dbReference type="NCBI Taxonomy" id="703497"/>
    <lineage>
        <taxon>Eukaryota</taxon>
        <taxon>Fungi</taxon>
        <taxon>Dikarya</taxon>
        <taxon>Ascomycota</taxon>
        <taxon>Pezizomycotina</taxon>
        <taxon>Dothideomycetes</taxon>
        <taxon>Dothideomycetes incertae sedis</taxon>
        <taxon>Microthyriales</taxon>
        <taxon>Microthyriaceae</taxon>
        <taxon>Microthyrium</taxon>
    </lineage>
</organism>
<dbReference type="InterPro" id="IPR029052">
    <property type="entry name" value="Metallo-depent_PP-like"/>
</dbReference>
<dbReference type="PANTHER" id="PTHR10340">
    <property type="entry name" value="SPHINGOMYELIN PHOSPHODIESTERASE"/>
    <property type="match status" value="1"/>
</dbReference>
<evidence type="ECO:0000313" key="7">
    <source>
        <dbReference type="Proteomes" id="UP000799302"/>
    </source>
</evidence>
<dbReference type="EMBL" id="MU004237">
    <property type="protein sequence ID" value="KAF2667368.1"/>
    <property type="molecule type" value="Genomic_DNA"/>
</dbReference>
<dbReference type="CDD" id="cd00842">
    <property type="entry name" value="MPP_ASMase"/>
    <property type="match status" value="1"/>
</dbReference>
<evidence type="ECO:0000256" key="2">
    <source>
        <dbReference type="ARBA" id="ARBA00023180"/>
    </source>
</evidence>
<evidence type="ECO:0000256" key="1">
    <source>
        <dbReference type="ARBA" id="ARBA00022801"/>
    </source>
</evidence>
<dbReference type="AlphaFoldDB" id="A0A6A6U8E2"/>
<dbReference type="Pfam" id="PF00149">
    <property type="entry name" value="Metallophos"/>
    <property type="match status" value="1"/>
</dbReference>
<sequence>MLLTTYLAAALSIQRAAALVISDPNIWDNRIPDASHIWRQTQSKSKDATDRSDQTPDGRIELKPTVSAIKPSTRKLTGKFLQITDIHPDPYYKTYANTDEESACHRGKGVSGYYGAETSDCDTPLSLVNATFAWLKENLRDEVDFIIWTGDSARHDNDEDMPRSRKQVISQNEFVVSKFLEAFGKPENWHDDDPTNDFLIPVIPTLGNNDILPHNVMTAGPNSWTTSYLKTWRQFIPEEQRHQFQRGGWFSSEVIPNQLAVFSLNTLYFFTSNAATDGCAAKSEPGFEQFEWLRAQLNIVRARGMKAILMGHVPPARVESKVSWDETCWQKYTLWTHQFRDVIVAGLYGHMNIDHFLLQDWNDVKKHIRNGKAKINEQTVIGLADDDSDPSLVPNYFPTVRVYSYNISG</sequence>
<dbReference type="GO" id="GO:0000298">
    <property type="term" value="F:endopolyphosphatase activity"/>
    <property type="evidence" value="ECO:0007669"/>
    <property type="project" value="TreeGrafter"/>
</dbReference>
<name>A0A6A6U8E2_9PEZI</name>
<dbReference type="GO" id="GO:0004309">
    <property type="term" value="F:exopolyphosphatase activity"/>
    <property type="evidence" value="ECO:0007669"/>
    <property type="project" value="TreeGrafter"/>
</dbReference>
<feature type="domain" description="Calcineurin-like phosphoesterase" evidence="5">
    <location>
        <begin position="79"/>
        <end position="329"/>
    </location>
</feature>
<keyword evidence="2" id="KW-0325">Glycoprotein</keyword>
<dbReference type="GO" id="GO:0006798">
    <property type="term" value="P:polyphosphate catabolic process"/>
    <property type="evidence" value="ECO:0007669"/>
    <property type="project" value="TreeGrafter"/>
</dbReference>
<evidence type="ECO:0000256" key="4">
    <source>
        <dbReference type="SAM" id="SignalP"/>
    </source>
</evidence>
<evidence type="ECO:0000313" key="6">
    <source>
        <dbReference type="EMBL" id="KAF2667368.1"/>
    </source>
</evidence>
<feature type="region of interest" description="Disordered" evidence="3">
    <location>
        <begin position="38"/>
        <end position="59"/>
    </location>
</feature>
<keyword evidence="1" id="KW-0378">Hydrolase</keyword>
<evidence type="ECO:0000259" key="5">
    <source>
        <dbReference type="Pfam" id="PF00149"/>
    </source>
</evidence>
<dbReference type="InterPro" id="IPR041805">
    <property type="entry name" value="ASMase/PPN1_MPP"/>
</dbReference>
<gene>
    <name evidence="6" type="ORF">BT63DRAFT_374874</name>
</gene>
<feature type="signal peptide" evidence="4">
    <location>
        <begin position="1"/>
        <end position="18"/>
    </location>
</feature>
<protein>
    <recommendedName>
        <fullName evidence="5">Calcineurin-like phosphoesterase domain-containing protein</fullName>
    </recommendedName>
</protein>
<reference evidence="6" key="1">
    <citation type="journal article" date="2020" name="Stud. Mycol.">
        <title>101 Dothideomycetes genomes: a test case for predicting lifestyles and emergence of pathogens.</title>
        <authorList>
            <person name="Haridas S."/>
            <person name="Albert R."/>
            <person name="Binder M."/>
            <person name="Bloem J."/>
            <person name="Labutti K."/>
            <person name="Salamov A."/>
            <person name="Andreopoulos B."/>
            <person name="Baker S."/>
            <person name="Barry K."/>
            <person name="Bills G."/>
            <person name="Bluhm B."/>
            <person name="Cannon C."/>
            <person name="Castanera R."/>
            <person name="Culley D."/>
            <person name="Daum C."/>
            <person name="Ezra D."/>
            <person name="Gonzalez J."/>
            <person name="Henrissat B."/>
            <person name="Kuo A."/>
            <person name="Liang C."/>
            <person name="Lipzen A."/>
            <person name="Lutzoni F."/>
            <person name="Magnuson J."/>
            <person name="Mondo S."/>
            <person name="Nolan M."/>
            <person name="Ohm R."/>
            <person name="Pangilinan J."/>
            <person name="Park H.-J."/>
            <person name="Ramirez L."/>
            <person name="Alfaro M."/>
            <person name="Sun H."/>
            <person name="Tritt A."/>
            <person name="Yoshinaga Y."/>
            <person name="Zwiers L.-H."/>
            <person name="Turgeon B."/>
            <person name="Goodwin S."/>
            <person name="Spatafora J."/>
            <person name="Crous P."/>
            <person name="Grigoriev I."/>
        </authorList>
    </citation>
    <scope>NUCLEOTIDE SEQUENCE</scope>
    <source>
        <strain evidence="6">CBS 115976</strain>
    </source>
</reference>
<proteinExistence type="predicted"/>
<dbReference type="Proteomes" id="UP000799302">
    <property type="component" value="Unassembled WGS sequence"/>
</dbReference>
<dbReference type="PANTHER" id="PTHR10340:SF55">
    <property type="entry name" value="ENDOPOLYPHOSPHATASE"/>
    <property type="match status" value="1"/>
</dbReference>
<dbReference type="OrthoDB" id="348678at2759"/>
<dbReference type="Gene3D" id="3.60.21.10">
    <property type="match status" value="1"/>
</dbReference>
<feature type="non-terminal residue" evidence="6">
    <location>
        <position position="409"/>
    </location>
</feature>
<keyword evidence="4" id="KW-0732">Signal</keyword>
<keyword evidence="7" id="KW-1185">Reference proteome</keyword>
<dbReference type="GO" id="GO:0008081">
    <property type="term" value="F:phosphoric diester hydrolase activity"/>
    <property type="evidence" value="ECO:0007669"/>
    <property type="project" value="TreeGrafter"/>
</dbReference>
<evidence type="ECO:0000256" key="3">
    <source>
        <dbReference type="SAM" id="MobiDB-lite"/>
    </source>
</evidence>
<feature type="chain" id="PRO_5025661994" description="Calcineurin-like phosphoesterase domain-containing protein" evidence="4">
    <location>
        <begin position="19"/>
        <end position="409"/>
    </location>
</feature>
<dbReference type="SUPFAM" id="SSF56300">
    <property type="entry name" value="Metallo-dependent phosphatases"/>
    <property type="match status" value="1"/>
</dbReference>